<keyword evidence="3" id="KW-1185">Reference proteome</keyword>
<comment type="caution">
    <text evidence="2">The sequence shown here is derived from an EMBL/GenBank/DDBJ whole genome shotgun (WGS) entry which is preliminary data.</text>
</comment>
<keyword evidence="1" id="KW-0732">Signal</keyword>
<evidence type="ECO:0000313" key="3">
    <source>
        <dbReference type="Proteomes" id="UP000231279"/>
    </source>
</evidence>
<dbReference type="Proteomes" id="UP000231279">
    <property type="component" value="Unassembled WGS sequence"/>
</dbReference>
<evidence type="ECO:0000256" key="1">
    <source>
        <dbReference type="SAM" id="SignalP"/>
    </source>
</evidence>
<protein>
    <submittedName>
        <fullName evidence="2">Uncharacterized protein</fullName>
    </submittedName>
</protein>
<proteinExistence type="predicted"/>
<reference evidence="3" key="1">
    <citation type="journal article" date="2018" name="Gigascience">
        <title>Genome assembly of the Pink Ipe (Handroanthus impetiginosus, Bignoniaceae), a highly valued, ecologically keystone Neotropical timber forest tree.</title>
        <authorList>
            <person name="Silva-Junior O.B."/>
            <person name="Grattapaglia D."/>
            <person name="Novaes E."/>
            <person name="Collevatti R.G."/>
        </authorList>
    </citation>
    <scope>NUCLEOTIDE SEQUENCE [LARGE SCALE GENOMIC DNA]</scope>
    <source>
        <strain evidence="3">cv. UFG-1</strain>
    </source>
</reference>
<gene>
    <name evidence="2" type="ORF">CDL12_01746</name>
</gene>
<name>A0A2G9I793_9LAMI</name>
<accession>A0A2G9I793</accession>
<evidence type="ECO:0000313" key="2">
    <source>
        <dbReference type="EMBL" id="PIN25510.1"/>
    </source>
</evidence>
<organism evidence="2 3">
    <name type="scientific">Handroanthus impetiginosus</name>
    <dbReference type="NCBI Taxonomy" id="429701"/>
    <lineage>
        <taxon>Eukaryota</taxon>
        <taxon>Viridiplantae</taxon>
        <taxon>Streptophyta</taxon>
        <taxon>Embryophyta</taxon>
        <taxon>Tracheophyta</taxon>
        <taxon>Spermatophyta</taxon>
        <taxon>Magnoliopsida</taxon>
        <taxon>eudicotyledons</taxon>
        <taxon>Gunneridae</taxon>
        <taxon>Pentapetalae</taxon>
        <taxon>asterids</taxon>
        <taxon>lamiids</taxon>
        <taxon>Lamiales</taxon>
        <taxon>Bignoniaceae</taxon>
        <taxon>Crescentiina</taxon>
        <taxon>Tabebuia alliance</taxon>
        <taxon>Handroanthus</taxon>
    </lineage>
</organism>
<sequence>MGSKESEVFRIFLAMVLLISSEVIARELAEAPITISKPRGDPSPPSHCSIYGCCGVFGSYCQYCCTYAGEKADTEAQAKPHN</sequence>
<dbReference type="AlphaFoldDB" id="A0A2G9I793"/>
<feature type="signal peptide" evidence="1">
    <location>
        <begin position="1"/>
        <end position="25"/>
    </location>
</feature>
<feature type="chain" id="PRO_5013594092" evidence="1">
    <location>
        <begin position="26"/>
        <end position="82"/>
    </location>
</feature>
<dbReference type="OrthoDB" id="913804at2759"/>
<dbReference type="EMBL" id="NKXS01000222">
    <property type="protein sequence ID" value="PIN25510.1"/>
    <property type="molecule type" value="Genomic_DNA"/>
</dbReference>